<evidence type="ECO:0000313" key="4">
    <source>
        <dbReference type="EMBL" id="NDV43790.1"/>
    </source>
</evidence>
<evidence type="ECO:0000256" key="3">
    <source>
        <dbReference type="SAM" id="SignalP"/>
    </source>
</evidence>
<feature type="signal peptide" evidence="3">
    <location>
        <begin position="1"/>
        <end position="25"/>
    </location>
</feature>
<keyword evidence="5" id="KW-1185">Reference proteome</keyword>
<dbReference type="NCBIfam" id="TIGR01409">
    <property type="entry name" value="TAT_signal_seq"/>
    <property type="match status" value="1"/>
</dbReference>
<organism evidence="4 5">
    <name type="scientific">Flagellimonas sediminis</name>
    <dbReference type="NCBI Taxonomy" id="2696468"/>
    <lineage>
        <taxon>Bacteria</taxon>
        <taxon>Pseudomonadati</taxon>
        <taxon>Bacteroidota</taxon>
        <taxon>Flavobacteriia</taxon>
        <taxon>Flavobacteriales</taxon>
        <taxon>Flavobacteriaceae</taxon>
        <taxon>Flagellimonas</taxon>
    </lineage>
</organism>
<dbReference type="EMBL" id="JAAAMI010000004">
    <property type="protein sequence ID" value="NDV43790.1"/>
    <property type="molecule type" value="Genomic_DNA"/>
</dbReference>
<reference evidence="4 5" key="1">
    <citation type="submission" date="2020-01" db="EMBL/GenBank/DDBJ databases">
        <title>Muricauda sediminis sp.nov. 40Bstr401.</title>
        <authorList>
            <person name="Xue Z."/>
            <person name="Zhu S."/>
            <person name="Ren N."/>
            <person name="Chen T."/>
            <person name="Chen X."/>
            <person name="Chen J."/>
            <person name="Yang J."/>
        </authorList>
    </citation>
    <scope>NUCLEOTIDE SEQUENCE [LARGE SCALE GENOMIC DNA]</scope>
    <source>
        <strain evidence="4 5">40Bstr401</strain>
    </source>
</reference>
<comment type="caution">
    <text evidence="4">The sequence shown here is derived from an EMBL/GenBank/DDBJ whole genome shotgun (WGS) entry which is preliminary data.</text>
</comment>
<gene>
    <name evidence="4" type="ORF">GTK07_10680</name>
</gene>
<evidence type="ECO:0000256" key="1">
    <source>
        <dbReference type="ARBA" id="ARBA00022729"/>
    </source>
</evidence>
<dbReference type="PANTHER" id="PTHR10680">
    <property type="entry name" value="PEPTIDYL-GLYCINE ALPHA-AMIDATING MONOOXYGENASE"/>
    <property type="match status" value="1"/>
</dbReference>
<dbReference type="Proteomes" id="UP000468707">
    <property type="component" value="Unassembled WGS sequence"/>
</dbReference>
<dbReference type="PROSITE" id="PS51318">
    <property type="entry name" value="TAT"/>
    <property type="match status" value="1"/>
</dbReference>
<feature type="chain" id="PRO_5026190046" evidence="3">
    <location>
        <begin position="26"/>
        <end position="370"/>
    </location>
</feature>
<evidence type="ECO:0000256" key="2">
    <source>
        <dbReference type="ARBA" id="ARBA00023180"/>
    </source>
</evidence>
<dbReference type="RefSeq" id="WP_163635230.1">
    <property type="nucleotide sequence ID" value="NZ_JAAAMI010000004.1"/>
</dbReference>
<dbReference type="InterPro" id="IPR011042">
    <property type="entry name" value="6-blade_b-propeller_TolB-like"/>
</dbReference>
<dbReference type="PANTHER" id="PTHR10680:SF38">
    <property type="entry name" value="BLL1368 PROTEIN"/>
    <property type="match status" value="1"/>
</dbReference>
<dbReference type="InterPro" id="IPR019546">
    <property type="entry name" value="TAT_signal_bac_arc"/>
</dbReference>
<dbReference type="SUPFAM" id="SSF63829">
    <property type="entry name" value="Calcium-dependent phosphotriesterase"/>
    <property type="match status" value="1"/>
</dbReference>
<keyword evidence="2" id="KW-0325">Glycoprotein</keyword>
<proteinExistence type="predicted"/>
<accession>A0A6I5L4E8</accession>
<dbReference type="Gene3D" id="2.120.10.30">
    <property type="entry name" value="TolB, C-terminal domain"/>
    <property type="match status" value="1"/>
</dbReference>
<evidence type="ECO:0000313" key="5">
    <source>
        <dbReference type="Proteomes" id="UP000468707"/>
    </source>
</evidence>
<keyword evidence="1 3" id="KW-0732">Signal</keyword>
<sequence>MTTRRKFIGNSLMAGAAMATAPTLAYGNVGKSSVPPENELIGHGDFKYKVIWDWAKMSIAHNPLLNCHEMQMDSKGRLIMLGDHTANNILVFDRSGKLLDFWGTGFPGGHGLTLNDEGGEDVLYITDCGYYVDRLGKNQSQAGQVFKTTVDGKLIFPLPHPHTIGAYRQDQPYRPTETAIAPNGDIYVADGYGSDYILQFDSKGQFIKKWGGHENTDVNYNLNNAHGIAIDHRSGDEPVLIVTSRNDNAFKFFTLQGKYIKTIELPGAFVCRPVVDEGNIYAGVCWSETRSGQKWVRDTGFITILDMDNRVVSNPGGEAPKYENGKLQKMYNAPIPIFNHGHDVLVDPDKNLYLCQWNAHQTPPIKLERV</sequence>
<name>A0A6I5L4E8_9FLAO</name>
<dbReference type="InterPro" id="IPR006311">
    <property type="entry name" value="TAT_signal"/>
</dbReference>
<dbReference type="AlphaFoldDB" id="A0A6I5L4E8"/>
<protein>
    <submittedName>
        <fullName evidence="4">Twin-arginine translocation signal domain-containing protein</fullName>
    </submittedName>
</protein>